<dbReference type="OrthoDB" id="9800872at2"/>
<dbReference type="AlphaFoldDB" id="A0A1Q5P1W2"/>
<feature type="domain" description="Rhodanese" evidence="1">
    <location>
        <begin position="18"/>
        <end position="101"/>
    </location>
</feature>
<dbReference type="EMBL" id="MRWQ01000009">
    <property type="protein sequence ID" value="OKL36234.1"/>
    <property type="molecule type" value="Genomic_DNA"/>
</dbReference>
<comment type="caution">
    <text evidence="2">The sequence shown here is derived from an EMBL/GenBank/DDBJ whole genome shotgun (WGS) entry which is preliminary data.</text>
</comment>
<dbReference type="InterPro" id="IPR036873">
    <property type="entry name" value="Rhodanese-like_dom_sf"/>
</dbReference>
<dbReference type="Pfam" id="PF00581">
    <property type="entry name" value="Rhodanese"/>
    <property type="match status" value="1"/>
</dbReference>
<keyword evidence="3" id="KW-1185">Reference proteome</keyword>
<dbReference type="PANTHER" id="PTHR43031">
    <property type="entry name" value="FAD-DEPENDENT OXIDOREDUCTASE"/>
    <property type="match status" value="1"/>
</dbReference>
<dbReference type="PANTHER" id="PTHR43031:SF17">
    <property type="entry name" value="SULFURTRANSFERASE YTWF-RELATED"/>
    <property type="match status" value="1"/>
</dbReference>
<dbReference type="RefSeq" id="WP_073712055.1">
    <property type="nucleotide sequence ID" value="NZ_MRWQ01000009.1"/>
</dbReference>
<reference evidence="2 3" key="1">
    <citation type="submission" date="2016-12" db="EMBL/GenBank/DDBJ databases">
        <title>Domibacillus sp. SAOS 44 whole genome sequencing.</title>
        <authorList>
            <person name="Verma A."/>
            <person name="Krishnamurthi S."/>
        </authorList>
    </citation>
    <scope>NUCLEOTIDE SEQUENCE [LARGE SCALE GENOMIC DNA]</scope>
    <source>
        <strain evidence="2 3">SAOS 44</strain>
    </source>
</reference>
<gene>
    <name evidence="2" type="ORF">BLL40_11325</name>
</gene>
<evidence type="ECO:0000313" key="3">
    <source>
        <dbReference type="Proteomes" id="UP000186524"/>
    </source>
</evidence>
<dbReference type="Proteomes" id="UP000186524">
    <property type="component" value="Unassembled WGS sequence"/>
</dbReference>
<dbReference type="CDD" id="cd00158">
    <property type="entry name" value="RHOD"/>
    <property type="match status" value="1"/>
</dbReference>
<dbReference type="PROSITE" id="PS50206">
    <property type="entry name" value="RHODANESE_3"/>
    <property type="match status" value="1"/>
</dbReference>
<dbReference type="InterPro" id="IPR050229">
    <property type="entry name" value="GlpE_sulfurtransferase"/>
</dbReference>
<organism evidence="2 3">
    <name type="scientific">Domibacillus mangrovi</name>
    <dbReference type="NCBI Taxonomy" id="1714354"/>
    <lineage>
        <taxon>Bacteria</taxon>
        <taxon>Bacillati</taxon>
        <taxon>Bacillota</taxon>
        <taxon>Bacilli</taxon>
        <taxon>Bacillales</taxon>
        <taxon>Bacillaceae</taxon>
        <taxon>Domibacillus</taxon>
    </lineage>
</organism>
<dbReference type="Gene3D" id="3.40.250.10">
    <property type="entry name" value="Rhodanese-like domain"/>
    <property type="match status" value="1"/>
</dbReference>
<dbReference type="STRING" id="1714354.BLL40_11325"/>
<dbReference type="SUPFAM" id="SSF52821">
    <property type="entry name" value="Rhodanese/Cell cycle control phosphatase"/>
    <property type="match status" value="1"/>
</dbReference>
<sequence>MKVIPTITAEEVRQKVENGEKIELIDVREDAEVAEGMIPQAEHIVMGTIPDNLDRLDKETEYIIICRSGKRSENVSRYLIENGYKATNMTGGMLEYTGEIAPK</sequence>
<proteinExistence type="predicted"/>
<evidence type="ECO:0000259" key="1">
    <source>
        <dbReference type="PROSITE" id="PS50206"/>
    </source>
</evidence>
<name>A0A1Q5P1W2_9BACI</name>
<protein>
    <submittedName>
        <fullName evidence="2">Rhodanese-like domain-containing protein</fullName>
    </submittedName>
</protein>
<dbReference type="InterPro" id="IPR001763">
    <property type="entry name" value="Rhodanese-like_dom"/>
</dbReference>
<accession>A0A1Q5P1W2</accession>
<dbReference type="SMART" id="SM00450">
    <property type="entry name" value="RHOD"/>
    <property type="match status" value="1"/>
</dbReference>
<evidence type="ECO:0000313" key="2">
    <source>
        <dbReference type="EMBL" id="OKL36234.1"/>
    </source>
</evidence>